<organism evidence="2 3">
    <name type="scientific">Cinara cedri</name>
    <dbReference type="NCBI Taxonomy" id="506608"/>
    <lineage>
        <taxon>Eukaryota</taxon>
        <taxon>Metazoa</taxon>
        <taxon>Ecdysozoa</taxon>
        <taxon>Arthropoda</taxon>
        <taxon>Hexapoda</taxon>
        <taxon>Insecta</taxon>
        <taxon>Pterygota</taxon>
        <taxon>Neoptera</taxon>
        <taxon>Paraneoptera</taxon>
        <taxon>Hemiptera</taxon>
        <taxon>Sternorrhyncha</taxon>
        <taxon>Aphidomorpha</taxon>
        <taxon>Aphidoidea</taxon>
        <taxon>Aphididae</taxon>
        <taxon>Lachninae</taxon>
        <taxon>Cinara</taxon>
    </lineage>
</organism>
<dbReference type="AlphaFoldDB" id="A0A5E4NSL1"/>
<keyword evidence="3" id="KW-1185">Reference proteome</keyword>
<evidence type="ECO:0000313" key="3">
    <source>
        <dbReference type="Proteomes" id="UP000325440"/>
    </source>
</evidence>
<name>A0A5E4NSL1_9HEMI</name>
<evidence type="ECO:0000313" key="2">
    <source>
        <dbReference type="EMBL" id="VVC46080.1"/>
    </source>
</evidence>
<sequence length="234" mass="25817">MLSVLADKTMDIQGVEQRSICCRYVLYENNQPVLKEDFIALIALNKLDTETIANKILSSLQNYGLDLNKLVGQVSVKCSDRVDSTVREPLIEDVTYLTGKKRKRSPSPMDYAVSKKLKRNCPMCDQEQPRLVVSPSRSLTYVSYSTASPTYRPASPSHSPASPSHSPASPSLCLTCKRGIDTPMDVTDASTNLNESSSYNILLSRSYSMTYWPYNITSTPYTLASPSHGPGSST</sequence>
<feature type="compositionally biased region" description="Low complexity" evidence="1">
    <location>
        <begin position="153"/>
        <end position="169"/>
    </location>
</feature>
<accession>A0A5E4NSL1</accession>
<feature type="region of interest" description="Disordered" evidence="1">
    <location>
        <begin position="150"/>
        <end position="169"/>
    </location>
</feature>
<dbReference type="Proteomes" id="UP000325440">
    <property type="component" value="Unassembled WGS sequence"/>
</dbReference>
<dbReference type="EMBL" id="CABPRJ010002432">
    <property type="protein sequence ID" value="VVC46080.1"/>
    <property type="molecule type" value="Genomic_DNA"/>
</dbReference>
<evidence type="ECO:0000256" key="1">
    <source>
        <dbReference type="SAM" id="MobiDB-lite"/>
    </source>
</evidence>
<gene>
    <name evidence="2" type="ORF">CINCED_3A000730</name>
</gene>
<proteinExistence type="predicted"/>
<protein>
    <submittedName>
        <fullName evidence="2">Uncharacterized protein</fullName>
    </submittedName>
</protein>
<reference evidence="2 3" key="1">
    <citation type="submission" date="2019-08" db="EMBL/GenBank/DDBJ databases">
        <authorList>
            <person name="Alioto T."/>
            <person name="Alioto T."/>
            <person name="Gomez Garrido J."/>
        </authorList>
    </citation>
    <scope>NUCLEOTIDE SEQUENCE [LARGE SCALE GENOMIC DNA]</scope>
</reference>